<dbReference type="PANTHER" id="PTHR46847">
    <property type="entry name" value="D-ALLOSE-BINDING PERIPLASMIC PROTEIN-RELATED"/>
    <property type="match status" value="1"/>
</dbReference>
<dbReference type="GO" id="GO:0030313">
    <property type="term" value="C:cell envelope"/>
    <property type="evidence" value="ECO:0007669"/>
    <property type="project" value="UniProtKB-SubCell"/>
</dbReference>
<accession>A0A3P3XJG8</accession>
<dbReference type="AlphaFoldDB" id="A0A3P3XJG8"/>
<comment type="subcellular location">
    <subcellularLocation>
        <location evidence="1">Cell envelope</location>
    </subcellularLocation>
</comment>
<feature type="chain" id="PRO_5018211665" evidence="4">
    <location>
        <begin position="24"/>
        <end position="309"/>
    </location>
</feature>
<dbReference type="Gene3D" id="3.40.50.2300">
    <property type="match status" value="2"/>
</dbReference>
<dbReference type="Pfam" id="PF13407">
    <property type="entry name" value="Peripla_BP_4"/>
    <property type="match status" value="1"/>
</dbReference>
<dbReference type="InterPro" id="IPR025997">
    <property type="entry name" value="SBP_2_dom"/>
</dbReference>
<proteinExistence type="inferred from homology"/>
<comment type="similarity">
    <text evidence="2">Belongs to the bacterial solute-binding protein 2 family.</text>
</comment>
<evidence type="ECO:0000256" key="3">
    <source>
        <dbReference type="ARBA" id="ARBA00022729"/>
    </source>
</evidence>
<evidence type="ECO:0000256" key="4">
    <source>
        <dbReference type="SAM" id="SignalP"/>
    </source>
</evidence>
<evidence type="ECO:0000256" key="1">
    <source>
        <dbReference type="ARBA" id="ARBA00004196"/>
    </source>
</evidence>
<reference evidence="6" key="1">
    <citation type="submission" date="2017-02" db="EMBL/GenBank/DDBJ databases">
        <authorList>
            <person name="Regsiter A."/>
            <person name="William W."/>
        </authorList>
    </citation>
    <scope>NUCLEOTIDE SEQUENCE</scope>
    <source>
        <strain evidence="6">Bib</strain>
    </source>
</reference>
<evidence type="ECO:0000259" key="5">
    <source>
        <dbReference type="Pfam" id="PF13407"/>
    </source>
</evidence>
<dbReference type="InterPro" id="IPR028082">
    <property type="entry name" value="Peripla_BP_I"/>
</dbReference>
<keyword evidence="3 4" id="KW-0732">Signal</keyword>
<sequence length="309" mass="34311">MSIGKKLILAVIALTLVAGTAFAQKTYHIGVTLYDRDQFISSLEQAILEAAKKYPNVVVDSQDAKQDVNQQMAQVDVFATKKYDAVIVNLINTDTVETIIQRARGIPVIFVNRRPRDAVIDGVKTAYVGSQEYDAGRMQGEFLAKFFKGKTELRYVLFMGQLGLENTNERTRGVKETLEKAGFKLVKVYEDTAEWDRWKAMNQMQQLLGTGKQFDVVICNNDEMALGAIEAMKALKMDLKKIPVVGIDATPPAKEAVKKGEMAMTVFQNAKAQGAVALDFALKAAQGQKIEKFGWVPFEPVTIENVAKY</sequence>
<dbReference type="GO" id="GO:0030246">
    <property type="term" value="F:carbohydrate binding"/>
    <property type="evidence" value="ECO:0007669"/>
    <property type="project" value="UniProtKB-ARBA"/>
</dbReference>
<feature type="signal peptide" evidence="4">
    <location>
        <begin position="1"/>
        <end position="23"/>
    </location>
</feature>
<feature type="domain" description="Periplasmic binding protein" evidence="5">
    <location>
        <begin position="29"/>
        <end position="289"/>
    </location>
</feature>
<organism evidence="6">
    <name type="scientific">uncultured spirochete</name>
    <dbReference type="NCBI Taxonomy" id="156406"/>
    <lineage>
        <taxon>Bacteria</taxon>
        <taxon>Pseudomonadati</taxon>
        <taxon>Spirochaetota</taxon>
        <taxon>Spirochaetia</taxon>
        <taxon>Spirochaetales</taxon>
        <taxon>environmental samples</taxon>
    </lineage>
</organism>
<evidence type="ECO:0000313" key="6">
    <source>
        <dbReference type="EMBL" id="SLM13748.1"/>
    </source>
</evidence>
<gene>
    <name evidence="6" type="ORF">SPIROBIBN47_290188</name>
</gene>
<dbReference type="PANTHER" id="PTHR46847:SF1">
    <property type="entry name" value="D-ALLOSE-BINDING PERIPLASMIC PROTEIN-RELATED"/>
    <property type="match status" value="1"/>
</dbReference>
<protein>
    <submittedName>
        <fullName evidence="6">Periplasmic binding protein/LacI transcriptional regulator</fullName>
    </submittedName>
</protein>
<dbReference type="SUPFAM" id="SSF53822">
    <property type="entry name" value="Periplasmic binding protein-like I"/>
    <property type="match status" value="1"/>
</dbReference>
<name>A0A3P3XJG8_9SPIR</name>
<evidence type="ECO:0000256" key="2">
    <source>
        <dbReference type="ARBA" id="ARBA00007639"/>
    </source>
</evidence>
<dbReference type="EMBL" id="FWDM01000022">
    <property type="protein sequence ID" value="SLM13748.1"/>
    <property type="molecule type" value="Genomic_DNA"/>
</dbReference>